<comment type="catalytic activity">
    <reaction evidence="10">
        <text>L-aspartate + L-glutamine + ATP + H2O = L-asparagine + L-glutamate + AMP + diphosphate + H(+)</text>
        <dbReference type="Rhea" id="RHEA:12228"/>
        <dbReference type="ChEBI" id="CHEBI:15377"/>
        <dbReference type="ChEBI" id="CHEBI:15378"/>
        <dbReference type="ChEBI" id="CHEBI:29985"/>
        <dbReference type="ChEBI" id="CHEBI:29991"/>
        <dbReference type="ChEBI" id="CHEBI:30616"/>
        <dbReference type="ChEBI" id="CHEBI:33019"/>
        <dbReference type="ChEBI" id="CHEBI:58048"/>
        <dbReference type="ChEBI" id="CHEBI:58359"/>
        <dbReference type="ChEBI" id="CHEBI:456215"/>
        <dbReference type="EC" id="6.3.5.4"/>
    </reaction>
</comment>
<dbReference type="GO" id="GO:0005524">
    <property type="term" value="F:ATP binding"/>
    <property type="evidence" value="ECO:0007669"/>
    <property type="project" value="UniProtKB-KW"/>
</dbReference>
<dbReference type="GO" id="GO:0004066">
    <property type="term" value="F:asparagine synthase (glutamine-hydrolyzing) activity"/>
    <property type="evidence" value="ECO:0007669"/>
    <property type="project" value="UniProtKB-EC"/>
</dbReference>
<sequence length="574" mass="65580">MCGIFGLLNNNASVPIPKDRIEEAFYKLKPRGPEHSALVEYDGKTTLGFHRLAINGLDSASHQPIVVDGVRLVCNGEIYNYKKLYEMMPGVKPRTHSDCEVIIHLYNKYGIQQCLRMLDGYFAFILIDGDTIYVARDALGVRPLYVAEASRTDMYQTDYSCVACYSPYFFAFASELKSLTCLFDKISRVRVERLSQFKPGTYSVFKLIDVDMPSLRNSVYNHARDEYETPQYWELVDNEVVWRVIGGTSIAQPINFLDTFASAIKKRVETTDRKIACLLSGGLDSSIVTALVAKCFKDVGRIETYSIGFAGSEDLKYARMVADYVGTDHHEIIVTEKEFLDAIPEVIQTIESYDTTTVRASVGNYLVSKYISENSDAKVIFNGDGSDEVMGGYLYMGLAGDAIEFDRECVRLLDNIHYFDVLRSDRCIAAHGLEARTPFLDNAFVQAYLSIPATFRFHTLRGNQEKHLFRTAFESERLLPNEVLFRKKEAFSDGVSKQSRSWYQIIQEHVDELDIDVTRKYEHNQPTTREQHYYRAIFEKFYPGCGKVIPYFWMPKYVEATDASARTLEVYKSY</sequence>
<dbReference type="InterPro" id="IPR001962">
    <property type="entry name" value="Asn_synthase"/>
</dbReference>
<evidence type="ECO:0000256" key="7">
    <source>
        <dbReference type="ARBA" id="ARBA00022888"/>
    </source>
</evidence>
<dbReference type="GO" id="GO:0005829">
    <property type="term" value="C:cytosol"/>
    <property type="evidence" value="ECO:0007669"/>
    <property type="project" value="TreeGrafter"/>
</dbReference>
<keyword evidence="4" id="KW-0028">Amino-acid biosynthesis</keyword>
<protein>
    <recommendedName>
        <fullName evidence="2">asparagine synthase (glutamine-hydrolyzing)</fullName>
        <ecNumber evidence="2">6.3.5.4</ecNumber>
    </recommendedName>
    <alternativeName>
        <fullName evidence="9">Glutamine-dependent asparagine synthetase</fullName>
    </alternativeName>
</protein>
<evidence type="ECO:0000256" key="3">
    <source>
        <dbReference type="ARBA" id="ARBA00022598"/>
    </source>
</evidence>
<dbReference type="Pfam" id="PF00733">
    <property type="entry name" value="Asn_synthase"/>
    <property type="match status" value="2"/>
</dbReference>
<evidence type="ECO:0000256" key="1">
    <source>
        <dbReference type="ARBA" id="ARBA00005187"/>
    </source>
</evidence>
<dbReference type="PANTHER" id="PTHR11772:SF23">
    <property type="entry name" value="ASPARAGINE SYNTHETASE [GLUTAMINE-HYDROLYZING]"/>
    <property type="match status" value="1"/>
</dbReference>
<evidence type="ECO:0000259" key="11">
    <source>
        <dbReference type="PROSITE" id="PS51278"/>
    </source>
</evidence>
<keyword evidence="6" id="KW-0067">ATP-binding</keyword>
<evidence type="ECO:0000256" key="9">
    <source>
        <dbReference type="ARBA" id="ARBA00030234"/>
    </source>
</evidence>
<dbReference type="PROSITE" id="PS51278">
    <property type="entry name" value="GATASE_TYPE_2"/>
    <property type="match status" value="1"/>
</dbReference>
<evidence type="ECO:0000256" key="10">
    <source>
        <dbReference type="ARBA" id="ARBA00048741"/>
    </source>
</evidence>
<accession>A0A6C0BUM2</accession>
<keyword evidence="7" id="KW-0061">Asparagine biosynthesis</keyword>
<keyword evidence="8" id="KW-0315">Glutamine amidotransferase</keyword>
<evidence type="ECO:0000256" key="8">
    <source>
        <dbReference type="ARBA" id="ARBA00022962"/>
    </source>
</evidence>
<dbReference type="NCBIfam" id="TIGR01536">
    <property type="entry name" value="asn_synth_AEB"/>
    <property type="match status" value="1"/>
</dbReference>
<evidence type="ECO:0000313" key="12">
    <source>
        <dbReference type="EMBL" id="QHS95780.1"/>
    </source>
</evidence>
<dbReference type="GO" id="GO:0006529">
    <property type="term" value="P:asparagine biosynthetic process"/>
    <property type="evidence" value="ECO:0007669"/>
    <property type="project" value="UniProtKB-KW"/>
</dbReference>
<dbReference type="InterPro" id="IPR017932">
    <property type="entry name" value="GATase_2_dom"/>
</dbReference>
<proteinExistence type="predicted"/>
<dbReference type="CDD" id="cd01991">
    <property type="entry name" value="Asn_synthase_B_C"/>
    <property type="match status" value="1"/>
</dbReference>
<comment type="pathway">
    <text evidence="1">Amino-acid biosynthesis; L-asparagine biosynthesis; L-asparagine from L-aspartate (L-Gln route): step 1/1.</text>
</comment>
<dbReference type="PANTHER" id="PTHR11772">
    <property type="entry name" value="ASPARAGINE SYNTHETASE"/>
    <property type="match status" value="1"/>
</dbReference>
<reference evidence="12" key="1">
    <citation type="journal article" date="2020" name="Nature">
        <title>Giant virus diversity and host interactions through global metagenomics.</title>
        <authorList>
            <person name="Schulz F."/>
            <person name="Roux S."/>
            <person name="Paez-Espino D."/>
            <person name="Jungbluth S."/>
            <person name="Walsh D.A."/>
            <person name="Denef V.J."/>
            <person name="McMahon K.D."/>
            <person name="Konstantinidis K.T."/>
            <person name="Eloe-Fadrosh E.A."/>
            <person name="Kyrpides N.C."/>
            <person name="Woyke T."/>
        </authorList>
    </citation>
    <scope>NUCLEOTIDE SEQUENCE</scope>
    <source>
        <strain evidence="12">GVMAG-M-3300018868-6</strain>
    </source>
</reference>
<dbReference type="SUPFAM" id="SSF52402">
    <property type="entry name" value="Adenine nucleotide alpha hydrolases-like"/>
    <property type="match status" value="1"/>
</dbReference>
<dbReference type="InterPro" id="IPR006426">
    <property type="entry name" value="Asn_synth_AEB"/>
</dbReference>
<evidence type="ECO:0000256" key="5">
    <source>
        <dbReference type="ARBA" id="ARBA00022741"/>
    </source>
</evidence>
<evidence type="ECO:0000256" key="6">
    <source>
        <dbReference type="ARBA" id="ARBA00022840"/>
    </source>
</evidence>
<name>A0A6C0BUM2_9ZZZZ</name>
<dbReference type="Gene3D" id="3.60.20.10">
    <property type="entry name" value="Glutamine Phosphoribosylpyrophosphate, subunit 1, domain 1"/>
    <property type="match status" value="1"/>
</dbReference>
<evidence type="ECO:0000256" key="4">
    <source>
        <dbReference type="ARBA" id="ARBA00022605"/>
    </source>
</evidence>
<dbReference type="InterPro" id="IPR050795">
    <property type="entry name" value="Asn_Synthetase"/>
</dbReference>
<keyword evidence="5" id="KW-0547">Nucleotide-binding</keyword>
<dbReference type="AlphaFoldDB" id="A0A6C0BUM2"/>
<feature type="domain" description="Glutamine amidotransferase type-2" evidence="11">
    <location>
        <begin position="2"/>
        <end position="208"/>
    </location>
</feature>
<dbReference type="InterPro" id="IPR033738">
    <property type="entry name" value="AsnB_N"/>
</dbReference>
<dbReference type="InterPro" id="IPR029055">
    <property type="entry name" value="Ntn_hydrolases_N"/>
</dbReference>
<dbReference type="CDD" id="cd00712">
    <property type="entry name" value="AsnB"/>
    <property type="match status" value="1"/>
</dbReference>
<evidence type="ECO:0000256" key="2">
    <source>
        <dbReference type="ARBA" id="ARBA00012737"/>
    </source>
</evidence>
<dbReference type="InterPro" id="IPR014729">
    <property type="entry name" value="Rossmann-like_a/b/a_fold"/>
</dbReference>
<dbReference type="EC" id="6.3.5.4" evidence="2"/>
<dbReference type="SUPFAM" id="SSF56235">
    <property type="entry name" value="N-terminal nucleophile aminohydrolases (Ntn hydrolases)"/>
    <property type="match status" value="1"/>
</dbReference>
<dbReference type="Gene3D" id="3.40.50.620">
    <property type="entry name" value="HUPs"/>
    <property type="match status" value="1"/>
</dbReference>
<dbReference type="PIRSF" id="PIRSF001589">
    <property type="entry name" value="Asn_synthetase_glu-h"/>
    <property type="match status" value="1"/>
</dbReference>
<keyword evidence="3" id="KW-0436">Ligase</keyword>
<organism evidence="12">
    <name type="scientific">viral metagenome</name>
    <dbReference type="NCBI Taxonomy" id="1070528"/>
    <lineage>
        <taxon>unclassified sequences</taxon>
        <taxon>metagenomes</taxon>
        <taxon>organismal metagenomes</taxon>
    </lineage>
</organism>
<dbReference type="EMBL" id="MN739257">
    <property type="protein sequence ID" value="QHS95780.1"/>
    <property type="molecule type" value="Genomic_DNA"/>
</dbReference>
<dbReference type="Pfam" id="PF13537">
    <property type="entry name" value="GATase_7"/>
    <property type="match status" value="1"/>
</dbReference>